<dbReference type="Proteomes" id="UP001500707">
    <property type="component" value="Unassembled WGS sequence"/>
</dbReference>
<dbReference type="CDD" id="cd14731">
    <property type="entry name" value="LodA_like_1"/>
    <property type="match status" value="1"/>
</dbReference>
<feature type="domain" description="L-Lysine epsilon oxidase N-terminal" evidence="1">
    <location>
        <begin position="17"/>
        <end position="230"/>
    </location>
</feature>
<dbReference type="InterPro" id="IPR041168">
    <property type="entry name" value="LodA_N"/>
</dbReference>
<dbReference type="Pfam" id="PF18417">
    <property type="entry name" value="LodA_C"/>
    <property type="match status" value="1"/>
</dbReference>
<dbReference type="EMBL" id="BAABCE010000013">
    <property type="protein sequence ID" value="GAA3572292.1"/>
    <property type="molecule type" value="Genomic_DNA"/>
</dbReference>
<gene>
    <name evidence="3" type="ORF">GCM10022295_62540</name>
</gene>
<evidence type="ECO:0000259" key="1">
    <source>
        <dbReference type="Pfam" id="PF17990"/>
    </source>
</evidence>
<keyword evidence="4" id="KW-1185">Reference proteome</keyword>
<dbReference type="Pfam" id="PF17990">
    <property type="entry name" value="LodA_N"/>
    <property type="match status" value="1"/>
</dbReference>
<proteinExistence type="predicted"/>
<dbReference type="InterPro" id="IPR041173">
    <property type="entry name" value="LodA_C"/>
</dbReference>
<dbReference type="InterPro" id="IPR033798">
    <property type="entry name" value="LodA-like"/>
</dbReference>
<organism evidence="3 4">
    <name type="scientific">Streptomyces osmaniensis</name>
    <dbReference type="NCBI Taxonomy" id="593134"/>
    <lineage>
        <taxon>Bacteria</taxon>
        <taxon>Bacillati</taxon>
        <taxon>Actinomycetota</taxon>
        <taxon>Actinomycetes</taxon>
        <taxon>Kitasatosporales</taxon>
        <taxon>Streptomycetaceae</taxon>
        <taxon>Streptomyces</taxon>
    </lineage>
</organism>
<accession>A0ABP6XTZ9</accession>
<reference evidence="4" key="1">
    <citation type="journal article" date="2019" name="Int. J. Syst. Evol. Microbiol.">
        <title>The Global Catalogue of Microorganisms (GCM) 10K type strain sequencing project: providing services to taxonomists for standard genome sequencing and annotation.</title>
        <authorList>
            <consortium name="The Broad Institute Genomics Platform"/>
            <consortium name="The Broad Institute Genome Sequencing Center for Infectious Disease"/>
            <person name="Wu L."/>
            <person name="Ma J."/>
        </authorList>
    </citation>
    <scope>NUCLEOTIDE SEQUENCE [LARGE SCALE GENOMIC DNA]</scope>
    <source>
        <strain evidence="4">JCM 17656</strain>
    </source>
</reference>
<evidence type="ECO:0000259" key="2">
    <source>
        <dbReference type="Pfam" id="PF18417"/>
    </source>
</evidence>
<feature type="domain" description="L-lysine epsilon oxidase C-terminal" evidence="2">
    <location>
        <begin position="357"/>
        <end position="496"/>
    </location>
</feature>
<evidence type="ECO:0000313" key="3">
    <source>
        <dbReference type="EMBL" id="GAA3572292.1"/>
    </source>
</evidence>
<evidence type="ECO:0000313" key="4">
    <source>
        <dbReference type="Proteomes" id="UP001500707"/>
    </source>
</evidence>
<comment type="caution">
    <text evidence="3">The sequence shown here is derived from an EMBL/GenBank/DDBJ whole genome shotgun (WGS) entry which is preliminary data.</text>
</comment>
<name>A0ABP6XTZ9_9ACTN</name>
<protein>
    <submittedName>
        <fullName evidence="3">LodA/GoxA family CTQ-dependent oxidase</fullName>
    </submittedName>
</protein>
<sequence length="661" mass="73535">MSTEVVVAGNEATFKIHPAIGVARVGNSPDYFIGPEVPDQPASPEGGFRDAEGRLKRQAAHFRIYQYDSGGQAVREVVPGRDGVKDIVWTVQVANKKAAWYQFHLPLDVPDGRRLKRRQYGRRNADVQDRSKLVNMPAPQSVSVAQQQTAQVLGQIMGHKTHLGDLRGVKGGSLLFLGGMGECGSWAGKPITGFANNDTWYDDISDGPVTAEVILDNGQAIEAAGAWVVVGPPHYAPAVKTVRTMYDLLHDVFVNNGTLPFPTDITYGDHIEPILARFCNLQWVNRGFAAQFGWGGPHYFLDEKMRARLSDPSERNEELRTQVYNTMRDYERDGRSPTPWPWIYGDGMAVPPRSDLQHLALSETQNRMMRQWALGDFTAGTKKTITKLKDAPVASQPGLLDRAALENCAADAFHPGCEVTWPIRHDTMYSEPFRIRHRTAQDPPEPDYGDHFTPDIALSARGPLYAQGPGDLTRWMAAPWQTDTASCRSGYELQNNIDARYSPYLPTFWPAHVPNHVLKAADFEKVNAAGSDEERADAFERRAVWLRGLTATDKTQQLQQMTKLWWKFGIIEEREYTVGDGKFPDSILVESPPQPPLQEAHDDNNLVNVHVPQLGAPEISDAAAEAAMGRAVTTAIEGTSYTPEQVSVGYLEKLDPFHEWQ</sequence>